<keyword evidence="5" id="KW-1185">Reference proteome</keyword>
<feature type="domain" description="HTH CENPB-type" evidence="3">
    <location>
        <begin position="46"/>
        <end position="120"/>
    </location>
</feature>
<evidence type="ECO:0000256" key="2">
    <source>
        <dbReference type="SAM" id="MobiDB-lite"/>
    </source>
</evidence>
<dbReference type="OrthoDB" id="4357141at2759"/>
<dbReference type="EMBL" id="BOLY01000008">
    <property type="protein sequence ID" value="GIZ48194.1"/>
    <property type="molecule type" value="Genomic_DNA"/>
</dbReference>
<protein>
    <recommendedName>
        <fullName evidence="3">HTH CENPB-type domain-containing protein</fullName>
    </recommendedName>
</protein>
<keyword evidence="1" id="KW-0238">DNA-binding</keyword>
<comment type="caution">
    <text evidence="4">The sequence shown here is derived from an EMBL/GenBank/DDBJ whole genome shotgun (WGS) entry which is preliminary data.</text>
</comment>
<reference evidence="4 5" key="1">
    <citation type="submission" date="2021-01" db="EMBL/GenBank/DDBJ databases">
        <title>Cercospora kikuchii MAFF 305040 whole genome shotgun sequence.</title>
        <authorList>
            <person name="Kashiwa T."/>
            <person name="Suzuki T."/>
        </authorList>
    </citation>
    <scope>NUCLEOTIDE SEQUENCE [LARGE SCALE GENOMIC DNA]</scope>
    <source>
        <strain evidence="4 5">MAFF 305040</strain>
    </source>
</reference>
<organism evidence="4 5">
    <name type="scientific">Cercospora kikuchii</name>
    <dbReference type="NCBI Taxonomy" id="84275"/>
    <lineage>
        <taxon>Eukaryota</taxon>
        <taxon>Fungi</taxon>
        <taxon>Dikarya</taxon>
        <taxon>Ascomycota</taxon>
        <taxon>Pezizomycotina</taxon>
        <taxon>Dothideomycetes</taxon>
        <taxon>Dothideomycetidae</taxon>
        <taxon>Mycosphaerellales</taxon>
        <taxon>Mycosphaerellaceae</taxon>
        <taxon>Cercospora</taxon>
    </lineage>
</organism>
<dbReference type="GO" id="GO:0005634">
    <property type="term" value="C:nucleus"/>
    <property type="evidence" value="ECO:0007669"/>
    <property type="project" value="TreeGrafter"/>
</dbReference>
<evidence type="ECO:0000313" key="4">
    <source>
        <dbReference type="EMBL" id="GIZ48194.1"/>
    </source>
</evidence>
<dbReference type="PROSITE" id="PS51253">
    <property type="entry name" value="HTH_CENPB"/>
    <property type="match status" value="1"/>
</dbReference>
<sequence>MDKASLALAEDACSGVERSFRARSQHTNIPRTTLQHRARGRPSLKAKAESQQYLDPWEEKALVAFLVQQDALGRPVRIKYVGSIAFSLARQRTPSKRPSKPPGKNWPQHFYKRHPELKASTARALDWKRYEIHDKVVHWFDVIGQVLQDPNVLRENVYNMDETGIMLSQRGSVKVLVSKEDSHNCRGARVKRVTITAIECLKLVFDPQTRDRTGQRPRVLICDGFGTHETLEVLEFCFENNITLCRLPSHTSHKLQPCDIAVFGPLKAAYRDQVERLERGGVGTIGKEHFTYLYTPARERAFTSRNIRSGWAKAGLFPFDPAKVVKDLPPATIGLAGLETGIVQQDPVSHDPSPHTPVTPKTPVTPVSAEAVHALHNLIKLDTDTLDVTRRQRFQEHLEKLTNATQLSFAERALLREPNQFLAKINNEAKARRSTKTEIIGTARVMSYEDLAKARMDRALKEAEREAKRAEKKAKKAGSARSKPEAKNMRDVSACGQLAPDSDAQDLDNAEALRIGIEAQECRLMPGQCRAPVARMW</sequence>
<dbReference type="GO" id="GO:0003677">
    <property type="term" value="F:DNA binding"/>
    <property type="evidence" value="ECO:0007669"/>
    <property type="project" value="UniProtKB-KW"/>
</dbReference>
<dbReference type="Pfam" id="PF03221">
    <property type="entry name" value="HTH_Tnp_Tc5"/>
    <property type="match status" value="1"/>
</dbReference>
<dbReference type="AlphaFoldDB" id="A0A9P3FKZ2"/>
<feature type="region of interest" description="Disordered" evidence="2">
    <location>
        <begin position="91"/>
        <end position="110"/>
    </location>
</feature>
<name>A0A9P3FKZ2_9PEZI</name>
<evidence type="ECO:0000256" key="1">
    <source>
        <dbReference type="ARBA" id="ARBA00023125"/>
    </source>
</evidence>
<evidence type="ECO:0000313" key="5">
    <source>
        <dbReference type="Proteomes" id="UP000825890"/>
    </source>
</evidence>
<gene>
    <name evidence="4" type="ORF">CKM354_001126400</name>
</gene>
<dbReference type="Pfam" id="PF03184">
    <property type="entry name" value="DDE_1"/>
    <property type="match status" value="1"/>
</dbReference>
<proteinExistence type="predicted"/>
<dbReference type="Proteomes" id="UP000825890">
    <property type="component" value="Unassembled WGS sequence"/>
</dbReference>
<dbReference type="PANTHER" id="PTHR19303">
    <property type="entry name" value="TRANSPOSON"/>
    <property type="match status" value="1"/>
</dbReference>
<accession>A0A9P3FKZ2</accession>
<dbReference type="GeneID" id="68296839"/>
<dbReference type="InterPro" id="IPR050863">
    <property type="entry name" value="CenT-Element_Derived"/>
</dbReference>
<dbReference type="InterPro" id="IPR004875">
    <property type="entry name" value="DDE_SF_endonuclease_dom"/>
</dbReference>
<dbReference type="PANTHER" id="PTHR19303:SF74">
    <property type="entry name" value="POGO TRANSPOSABLE ELEMENT WITH KRAB DOMAIN"/>
    <property type="match status" value="1"/>
</dbReference>
<dbReference type="InterPro" id="IPR006600">
    <property type="entry name" value="HTH_CenpB_DNA-bd_dom"/>
</dbReference>
<feature type="region of interest" description="Disordered" evidence="2">
    <location>
        <begin position="464"/>
        <end position="491"/>
    </location>
</feature>
<dbReference type="RefSeq" id="XP_044662681.1">
    <property type="nucleotide sequence ID" value="XM_044806746.1"/>
</dbReference>
<evidence type="ECO:0000259" key="3">
    <source>
        <dbReference type="PROSITE" id="PS51253"/>
    </source>
</evidence>